<dbReference type="EMBL" id="LR797374">
    <property type="protein sequence ID" value="CAB4211374.1"/>
    <property type="molecule type" value="Genomic_DNA"/>
</dbReference>
<accession>A0A6J5RTB0</accession>
<dbReference type="EMBL" id="LR797030">
    <property type="protein sequence ID" value="CAB4182795.1"/>
    <property type="molecule type" value="Genomic_DNA"/>
</dbReference>
<feature type="region of interest" description="Disordered" evidence="1">
    <location>
        <begin position="184"/>
        <end position="206"/>
    </location>
</feature>
<evidence type="ECO:0000313" key="2">
    <source>
        <dbReference type="EMBL" id="CAB4182795.1"/>
    </source>
</evidence>
<feature type="compositionally biased region" description="Low complexity" evidence="1">
    <location>
        <begin position="32"/>
        <end position="54"/>
    </location>
</feature>
<dbReference type="EMBL" id="LR797268">
    <property type="protein sequence ID" value="CAB4197416.1"/>
    <property type="molecule type" value="Genomic_DNA"/>
</dbReference>
<evidence type="ECO:0000313" key="4">
    <source>
        <dbReference type="EMBL" id="CAB4211374.1"/>
    </source>
</evidence>
<feature type="region of interest" description="Disordered" evidence="1">
    <location>
        <begin position="1"/>
        <end position="73"/>
    </location>
</feature>
<evidence type="ECO:0000256" key="1">
    <source>
        <dbReference type="SAM" id="MobiDB-lite"/>
    </source>
</evidence>
<dbReference type="EMBL" id="LR798376">
    <property type="protein sequence ID" value="CAB5227263.1"/>
    <property type="molecule type" value="Genomic_DNA"/>
</dbReference>
<name>A0A6J5RTB0_9CAUD</name>
<sequence length="206" mass="22014">MTTLMTEAAPSPEGDASKVTPDPAASADESQATDQAATDEAAAKAAADTEAAKAGEQSFELKAPEGKQFPDGFEDAVKAQAKDLGLNPDQAQKLAESELARAEKAQVDQTEQLATLHNGWKEAAKADKEFGGEKFNENLAIAQKGMKHFASPELLQMMDATGFGDHPEVIRMFHKIGKQVSEDTFVPGTNLGEENDPAKRLFPNQN</sequence>
<keyword evidence="3" id="KW-0645">Protease</keyword>
<keyword evidence="3" id="KW-0378">Hydrolase</keyword>
<protein>
    <submittedName>
        <fullName evidence="3">Putative protease</fullName>
    </submittedName>
</protein>
<dbReference type="GO" id="GO:0008233">
    <property type="term" value="F:peptidase activity"/>
    <property type="evidence" value="ECO:0007669"/>
    <property type="project" value="UniProtKB-KW"/>
</dbReference>
<gene>
    <name evidence="2" type="ORF">UFOVP1077_23</name>
    <name evidence="3" type="ORF">UFOVP1316_11</name>
    <name evidence="4" type="ORF">UFOVP1428_20</name>
    <name evidence="5" type="ORF">UFOVP1526_24</name>
</gene>
<reference evidence="3" key="1">
    <citation type="submission" date="2020-05" db="EMBL/GenBank/DDBJ databases">
        <authorList>
            <person name="Chiriac C."/>
            <person name="Salcher M."/>
            <person name="Ghai R."/>
            <person name="Kavagutti S V."/>
        </authorList>
    </citation>
    <scope>NUCLEOTIDE SEQUENCE</scope>
</reference>
<dbReference type="GO" id="GO:0006508">
    <property type="term" value="P:proteolysis"/>
    <property type="evidence" value="ECO:0007669"/>
    <property type="project" value="UniProtKB-KW"/>
</dbReference>
<evidence type="ECO:0000313" key="3">
    <source>
        <dbReference type="EMBL" id="CAB4197416.1"/>
    </source>
</evidence>
<proteinExistence type="predicted"/>
<evidence type="ECO:0000313" key="5">
    <source>
        <dbReference type="EMBL" id="CAB5227263.1"/>
    </source>
</evidence>
<organism evidence="3">
    <name type="scientific">uncultured Caudovirales phage</name>
    <dbReference type="NCBI Taxonomy" id="2100421"/>
    <lineage>
        <taxon>Viruses</taxon>
        <taxon>Duplodnaviria</taxon>
        <taxon>Heunggongvirae</taxon>
        <taxon>Uroviricota</taxon>
        <taxon>Caudoviricetes</taxon>
        <taxon>Peduoviridae</taxon>
        <taxon>Maltschvirus</taxon>
        <taxon>Maltschvirus maltsch</taxon>
    </lineage>
</organism>